<gene>
    <name evidence="1" type="ORF">BURMUCGD2_4304</name>
</gene>
<organism evidence="1 2">
    <name type="scientific">Burkholderia multivorans CGD2</name>
    <dbReference type="NCBI Taxonomy" id="513052"/>
    <lineage>
        <taxon>Bacteria</taxon>
        <taxon>Pseudomonadati</taxon>
        <taxon>Pseudomonadota</taxon>
        <taxon>Betaproteobacteria</taxon>
        <taxon>Burkholderiales</taxon>
        <taxon>Burkholderiaceae</taxon>
        <taxon>Burkholderia</taxon>
        <taxon>Burkholderia cepacia complex</taxon>
    </lineage>
</organism>
<accession>B9C0T0</accession>
<sequence>MPSDAARGLLPQRAGAPSGMALFVSGMYRNNGRAPPAIVKRGEAMAGKG</sequence>
<comment type="caution">
    <text evidence="1">The sequence shown here is derived from an EMBL/GenBank/DDBJ whole genome shotgun (WGS) entry which is preliminary data.</text>
</comment>
<dbReference type="EMBL" id="ACFC01000030">
    <property type="protein sequence ID" value="EEE03343.1"/>
    <property type="molecule type" value="Genomic_DNA"/>
</dbReference>
<protein>
    <submittedName>
        <fullName evidence="1">Uncharacterized protein</fullName>
    </submittedName>
</protein>
<evidence type="ECO:0000313" key="1">
    <source>
        <dbReference type="EMBL" id="EEE03343.1"/>
    </source>
</evidence>
<dbReference type="Proteomes" id="UP000004535">
    <property type="component" value="Unassembled WGS sequence"/>
</dbReference>
<name>B9C0T0_9BURK</name>
<evidence type="ECO:0000313" key="2">
    <source>
        <dbReference type="Proteomes" id="UP000004535"/>
    </source>
</evidence>
<reference evidence="1 2" key="1">
    <citation type="journal article" date="2012" name="J. Bacteriol.">
        <title>Draft Genome Sequence Determination for Cystic Fibrosis and Chronic Granulomatous Disease Burkholderia multivorans Isolates.</title>
        <authorList>
            <person name="Varga J.J."/>
            <person name="Losada L."/>
            <person name="Zelazny A.M."/>
            <person name="Brinkac L."/>
            <person name="Harkins D."/>
            <person name="Radune D."/>
            <person name="Hostetler J."/>
            <person name="Sampaio E.P."/>
            <person name="Ronning C.M."/>
            <person name="Nierman W.C."/>
            <person name="Greenberg D.E."/>
            <person name="Holland S.M."/>
            <person name="Goldberg J.B."/>
        </authorList>
    </citation>
    <scope>NUCLEOTIDE SEQUENCE [LARGE SCALE GENOMIC DNA]</scope>
    <source>
        <strain evidence="1 2">CGD2</strain>
    </source>
</reference>
<proteinExistence type="predicted"/>
<dbReference type="AlphaFoldDB" id="B9C0T0"/>